<feature type="region of interest" description="Disordered" evidence="1">
    <location>
        <begin position="600"/>
        <end position="619"/>
    </location>
</feature>
<feature type="compositionally biased region" description="Polar residues" evidence="1">
    <location>
        <begin position="242"/>
        <end position="263"/>
    </location>
</feature>
<evidence type="ECO:0000313" key="3">
    <source>
        <dbReference type="Proteomes" id="UP000024376"/>
    </source>
</evidence>
<gene>
    <name evidence="2" type="ORF">M419DRAFT_130511</name>
</gene>
<dbReference type="OrthoDB" id="3437384at2759"/>
<feature type="region of interest" description="Disordered" evidence="1">
    <location>
        <begin position="151"/>
        <end position="172"/>
    </location>
</feature>
<dbReference type="EMBL" id="KI911148">
    <property type="protein sequence ID" value="ETS01476.1"/>
    <property type="molecule type" value="Genomic_DNA"/>
</dbReference>
<feature type="compositionally biased region" description="Polar residues" evidence="1">
    <location>
        <begin position="610"/>
        <end position="619"/>
    </location>
</feature>
<proteinExistence type="predicted"/>
<organism evidence="2 3">
    <name type="scientific">Hypocrea jecorina (strain ATCC 56765 / BCRC 32924 / NRRL 11460 / Rut C-30)</name>
    <name type="common">Trichoderma reesei</name>
    <dbReference type="NCBI Taxonomy" id="1344414"/>
    <lineage>
        <taxon>Eukaryota</taxon>
        <taxon>Fungi</taxon>
        <taxon>Dikarya</taxon>
        <taxon>Ascomycota</taxon>
        <taxon>Pezizomycotina</taxon>
        <taxon>Sordariomycetes</taxon>
        <taxon>Hypocreomycetidae</taxon>
        <taxon>Hypocreales</taxon>
        <taxon>Hypocreaceae</taxon>
        <taxon>Trichoderma</taxon>
    </lineage>
</organism>
<accession>A0A024SAE4</accession>
<feature type="compositionally biased region" description="Basic residues" evidence="1">
    <location>
        <begin position="600"/>
        <end position="609"/>
    </location>
</feature>
<protein>
    <submittedName>
        <fullName evidence="2">Uncharacterized protein</fullName>
    </submittedName>
</protein>
<dbReference type="AlphaFoldDB" id="A0A024SAE4"/>
<dbReference type="HOGENOM" id="CLU_326785_0_0_1"/>
<feature type="region of interest" description="Disordered" evidence="1">
    <location>
        <begin position="186"/>
        <end position="207"/>
    </location>
</feature>
<dbReference type="Proteomes" id="UP000024376">
    <property type="component" value="Unassembled WGS sequence"/>
</dbReference>
<dbReference type="KEGG" id="trr:M419DRAFT_130511"/>
<evidence type="ECO:0000256" key="1">
    <source>
        <dbReference type="SAM" id="MobiDB-lite"/>
    </source>
</evidence>
<evidence type="ECO:0000313" key="2">
    <source>
        <dbReference type="EMBL" id="ETS01476.1"/>
    </source>
</evidence>
<feature type="region of interest" description="Disordered" evidence="1">
    <location>
        <begin position="237"/>
        <end position="269"/>
    </location>
</feature>
<reference evidence="3" key="1">
    <citation type="journal article" date="2013" name="Ind. Biotechnol.">
        <title>Comparative genomics analysis of Trichoderma reesei strains.</title>
        <authorList>
            <person name="Koike H."/>
            <person name="Aerts A."/>
            <person name="LaButti K."/>
            <person name="Grigoriev I.V."/>
            <person name="Baker S.E."/>
        </authorList>
    </citation>
    <scope>NUCLEOTIDE SEQUENCE [LARGE SCALE GENOMIC DNA]</scope>
    <source>
        <strain evidence="3">ATCC 56765 / BCRC 32924 / NRRL 11460 / Rut C-30</strain>
    </source>
</reference>
<sequence>MAFVFFCSGISNSQTSTPLDHILTIHGQSLDRRSYTLFRQPIPFVHEMSIFFCCGSRRQGRQSADDVELTDAPKEQRTRRSVAIHQPCHSIELPIRSRDTSLMPAELPLEDPTELGQLVVDDSDGEGNEANPLTKTSSALNVVRTKLIRHISPETEANRRSRASVGHSQEEVARRAELRRFRHQRIQDELKSEENNAESSNTSHRSTRYLSPLIDAGQPRVGPRDTIEFTVTVTDGPHADSAQAQDSLSMDSHQNDKCVSSQEVDGPTKPSFISTVSGLEEWGQTFPLRPPSTHSATSQKLTGCSNMPRLGRVLGADSEFDIRHGAHAWEEQSALGVWLAAQGLRSGSSSIRLRDSEANDGDARVPFFSPQEDFGGIDSIADAPLPTRCPKIRKGLLLGRERCLETASITSSSSSGRDQTDADATLLGQSLLLGSGTFDMAAARPPDHSSSNYPSVLPSFQPSPNRSQSNFHHLSAEDLESLELSPFSWKGNFSVIQESKASEGMSSYVTAADDIYFSDNNASSAWINCPQARASGDAVSLDHSDNASSNQRGVKMSTIASRVGEALSRKRPSLNFGSRFKEDFQTSSIGPGRRSLKAKINHSVPRRSKYSSTSFSTAPSRRFSSEESQLALGCANSIGVRLEASIGTFAPLRGDEGSFAPSEVSPATLARVYDYQAPLGTRQSGLFEPSRLTPHSELLPDETQPSSRGILQQWTTNIHGAFSSNTTLRSQSSKAPKRLTKLAPDSGEVSIVNTDIRQLPSDAGRPSIPAILLPEPVSRFRPGKLGKAVKSGLRKLMSSHDNGRQAQLFQLRERRDENIGPKVVRTDTQPWTPVTMEAADYGTVSPKQHLSVELRSCCPPSATQTKKAPELARPPYTAKSAMQVGAGQPAQGSCSDDCAGGALTTNVLIQSHIQPEIENGKDEELASAGSVSVMSDVRVLRRCQSALDVPRSRNLALTWAGRSMVQSLSLGNLRA</sequence>
<name>A0A024SAE4_HYPJR</name>